<name>W7FVC6_PLAF8</name>
<dbReference type="VEuPathDB" id="PlasmoDB:Pf7G8_010006600"/>
<feature type="domain" description="Serine aminopeptidase S33" evidence="1">
    <location>
        <begin position="90"/>
        <end position="140"/>
    </location>
</feature>
<dbReference type="PANTHER" id="PTHR11614">
    <property type="entry name" value="PHOSPHOLIPASE-RELATED"/>
    <property type="match status" value="1"/>
</dbReference>
<reference evidence="2 3" key="2">
    <citation type="submission" date="2013-02" db="EMBL/GenBank/DDBJ databases">
        <title>The Genome Sequence of Plasmodium falciparum 7G8.</title>
        <authorList>
            <consortium name="The Broad Institute Genome Sequencing Platform"/>
            <consortium name="The Broad Institute Genome Sequencing Center for Infectious Disease"/>
            <person name="Neafsey D."/>
            <person name="Cheeseman I."/>
            <person name="Volkman S."/>
            <person name="Adams J."/>
            <person name="Walker B."/>
            <person name="Young S.K."/>
            <person name="Zeng Q."/>
            <person name="Gargeya S."/>
            <person name="Fitzgerald M."/>
            <person name="Haas B."/>
            <person name="Abouelleil A."/>
            <person name="Alvarado L."/>
            <person name="Arachchi H.M."/>
            <person name="Berlin A.M."/>
            <person name="Chapman S.B."/>
            <person name="Dewar J."/>
            <person name="Goldberg J."/>
            <person name="Griggs A."/>
            <person name="Gujja S."/>
            <person name="Hansen M."/>
            <person name="Howarth C."/>
            <person name="Imamovic A."/>
            <person name="Larimer J."/>
            <person name="McCowan C."/>
            <person name="Murphy C."/>
            <person name="Neiman D."/>
            <person name="Pearson M."/>
            <person name="Priest M."/>
            <person name="Roberts A."/>
            <person name="Saif S."/>
            <person name="Shea T."/>
            <person name="Sisk P."/>
            <person name="Sykes S."/>
            <person name="Wortman J."/>
            <person name="Nusbaum C."/>
            <person name="Birren B."/>
        </authorList>
    </citation>
    <scope>NUCLEOTIDE SEQUENCE [LARGE SCALE GENOMIC DNA]</scope>
    <source>
        <strain evidence="2 3">7G8</strain>
    </source>
</reference>
<feature type="domain" description="Serine aminopeptidase S33" evidence="1">
    <location>
        <begin position="170"/>
        <end position="348"/>
    </location>
</feature>
<dbReference type="InterPro" id="IPR006494">
    <property type="entry name" value="PST_A"/>
</dbReference>
<dbReference type="AlphaFoldDB" id="W7FVC6"/>
<organism evidence="2 3">
    <name type="scientific">Plasmodium falciparum (isolate 7G8)</name>
    <dbReference type="NCBI Taxonomy" id="57266"/>
    <lineage>
        <taxon>Eukaryota</taxon>
        <taxon>Sar</taxon>
        <taxon>Alveolata</taxon>
        <taxon>Apicomplexa</taxon>
        <taxon>Aconoidasida</taxon>
        <taxon>Haemosporida</taxon>
        <taxon>Plasmodiidae</taxon>
        <taxon>Plasmodium</taxon>
        <taxon>Plasmodium (Laverania)</taxon>
    </lineage>
</organism>
<dbReference type="InterPro" id="IPR022742">
    <property type="entry name" value="Hydrolase_4"/>
</dbReference>
<dbReference type="Proteomes" id="UP000030688">
    <property type="component" value="Unassembled WGS sequence"/>
</dbReference>
<dbReference type="Pfam" id="PF12146">
    <property type="entry name" value="Hydrolase_4"/>
    <property type="match status" value="2"/>
</dbReference>
<evidence type="ECO:0000313" key="2">
    <source>
        <dbReference type="EMBL" id="EUR82674.1"/>
    </source>
</evidence>
<dbReference type="SUPFAM" id="SSF53474">
    <property type="entry name" value="alpha/beta-Hydrolases"/>
    <property type="match status" value="1"/>
</dbReference>
<dbReference type="InterPro" id="IPR029058">
    <property type="entry name" value="AB_hydrolase_fold"/>
</dbReference>
<protein>
    <recommendedName>
        <fullName evidence="1">Serine aminopeptidase S33 domain-containing protein</fullName>
    </recommendedName>
</protein>
<evidence type="ECO:0000259" key="1">
    <source>
        <dbReference type="Pfam" id="PF12146"/>
    </source>
</evidence>
<dbReference type="OrthoDB" id="2498029at2759"/>
<dbReference type="InterPro" id="IPR051044">
    <property type="entry name" value="MAG_DAG_Lipase"/>
</dbReference>
<evidence type="ECO:0000313" key="3">
    <source>
        <dbReference type="Proteomes" id="UP000030688"/>
    </source>
</evidence>
<proteinExistence type="predicted"/>
<dbReference type="Gene3D" id="3.40.50.1820">
    <property type="entry name" value="alpha/beta hydrolase"/>
    <property type="match status" value="1"/>
</dbReference>
<accession>W7FVC6</accession>
<dbReference type="EMBL" id="KE123575">
    <property type="protein sequence ID" value="EUR82674.1"/>
    <property type="molecule type" value="Genomic_DNA"/>
</dbReference>
<dbReference type="NCBIfam" id="TIGR01607">
    <property type="entry name" value="PST-A"/>
    <property type="match status" value="1"/>
</dbReference>
<sequence length="381" mass="44241">MDKNNLIPKGSNYNENVEVISRVDTFNNKYGLSIKNYSWIVKEVIAIIILVHGLGSSLRFGFLRHSVNIVDNMHATLIDSDNFYIYKNSWIEEFNKNGYSVYGIDLQGHGESDGIANLRLHINDFDDFSDDVIDHIKKIHHSIMFENDKKGNLYNNNNNNNNNNKMESMEKIPVYLIGYSMGGNIVLRTLEILGKSKDRISKYNIKGIICISAMVSVQLVGFTDSFKYRYFYLPATWLLATLFPTYRQKTGSVEFKKFPYVNDIISLDSGRFKGDKTNKFTYGIVKSLDTLHKYIDDIPRNIPILFIHSRNDSLCYYPGLEIFYNRLVSDNKELVTLENNEHLVIMEPGNEQILQKILDWIFNIYKKEDERNNVKEEITLK</sequence>
<gene>
    <name evidence="2" type="ORF">PFBG_00019</name>
</gene>
<reference evidence="3" key="1">
    <citation type="submission" date="2007-11" db="EMBL/GenBank/DDBJ databases">
        <authorList>
            <consortium name="The Broad Institute Genome Sequencing Platform"/>
            <person name="Volkman S.K."/>
            <person name="Daily J.P."/>
            <person name="Sarr O."/>
            <person name="Ndiaye D."/>
            <person name="Ndir O."/>
            <person name="Mboup S."/>
            <person name="Lukens A."/>
            <person name="Stange-Thomann N."/>
            <person name="Mauceli E."/>
            <person name="Gnerre S."/>
            <person name="Jaffe D."/>
            <person name="Zainoun J."/>
            <person name="Wiegand R.C."/>
            <person name="Birren B."/>
            <person name="Galagan J."/>
            <person name="Lander E."/>
            <person name="Wirth D.F."/>
        </authorList>
    </citation>
    <scope>NUCLEOTIDE SEQUENCE [LARGE SCALE GENOMIC DNA]</scope>
    <source>
        <strain evidence="3">7G8</strain>
    </source>
</reference>